<proteinExistence type="predicted"/>
<keyword evidence="1" id="KW-0812">Transmembrane</keyword>
<evidence type="ECO:0000313" key="3">
    <source>
        <dbReference type="Proteomes" id="UP001469553"/>
    </source>
</evidence>
<accession>A0ABV0YSH8</accession>
<keyword evidence="1" id="KW-1133">Transmembrane helix</keyword>
<evidence type="ECO:0000313" key="2">
    <source>
        <dbReference type="EMBL" id="MEQ2296614.1"/>
    </source>
</evidence>
<gene>
    <name evidence="2" type="ORF">AMECASPLE_026512</name>
</gene>
<reference evidence="2 3" key="1">
    <citation type="submission" date="2021-06" db="EMBL/GenBank/DDBJ databases">
        <authorList>
            <person name="Palmer J.M."/>
        </authorList>
    </citation>
    <scope>NUCLEOTIDE SEQUENCE [LARGE SCALE GENOMIC DNA]</scope>
    <source>
        <strain evidence="2 3">AS_MEX2019</strain>
        <tissue evidence="2">Muscle</tissue>
    </source>
</reference>
<dbReference type="EMBL" id="JAHRIP010040338">
    <property type="protein sequence ID" value="MEQ2296614.1"/>
    <property type="molecule type" value="Genomic_DNA"/>
</dbReference>
<dbReference type="Proteomes" id="UP001469553">
    <property type="component" value="Unassembled WGS sequence"/>
</dbReference>
<evidence type="ECO:0000256" key="1">
    <source>
        <dbReference type="SAM" id="Phobius"/>
    </source>
</evidence>
<comment type="caution">
    <text evidence="2">The sequence shown here is derived from an EMBL/GenBank/DDBJ whole genome shotgun (WGS) entry which is preliminary data.</text>
</comment>
<keyword evidence="3" id="KW-1185">Reference proteome</keyword>
<feature type="transmembrane region" description="Helical" evidence="1">
    <location>
        <begin position="94"/>
        <end position="113"/>
    </location>
</feature>
<organism evidence="2 3">
    <name type="scientific">Ameca splendens</name>
    <dbReference type="NCBI Taxonomy" id="208324"/>
    <lineage>
        <taxon>Eukaryota</taxon>
        <taxon>Metazoa</taxon>
        <taxon>Chordata</taxon>
        <taxon>Craniata</taxon>
        <taxon>Vertebrata</taxon>
        <taxon>Euteleostomi</taxon>
        <taxon>Actinopterygii</taxon>
        <taxon>Neopterygii</taxon>
        <taxon>Teleostei</taxon>
        <taxon>Neoteleostei</taxon>
        <taxon>Acanthomorphata</taxon>
        <taxon>Ovalentaria</taxon>
        <taxon>Atherinomorphae</taxon>
        <taxon>Cyprinodontiformes</taxon>
        <taxon>Goodeidae</taxon>
        <taxon>Ameca</taxon>
    </lineage>
</organism>
<sequence>MNTTFKQDPNIVNKLANASIKNITECIWIICFPRQKGQPDCKTVCLLLLFKAHNKVMSLRSKKRTHSTNISRSHEAVLSKQQQVSYINTSTIKLAVILPLSAACLFALSVASIDRRNRPLRQTESFGYSFFILAEAAETLLPEVLHANE</sequence>
<keyword evidence="1" id="KW-0472">Membrane</keyword>
<name>A0ABV0YSH8_9TELE</name>
<protein>
    <submittedName>
        <fullName evidence="2">Uncharacterized protein</fullName>
    </submittedName>
</protein>